<dbReference type="PANTHER" id="PTHR43491">
    <property type="entry name" value="UDP-N-ACETYL-D-MANNOSAMINE DEHYDROGENASE"/>
    <property type="match status" value="1"/>
</dbReference>
<dbReference type="Pfam" id="PF03720">
    <property type="entry name" value="UDPG_MGDP_dh_C"/>
    <property type="match status" value="1"/>
</dbReference>
<evidence type="ECO:0000256" key="2">
    <source>
        <dbReference type="ARBA" id="ARBA00023027"/>
    </source>
</evidence>
<dbReference type="PIRSF" id="PIRSF000124">
    <property type="entry name" value="UDPglc_GDPman_dh"/>
    <property type="match status" value="1"/>
</dbReference>
<dbReference type="InterPro" id="IPR014026">
    <property type="entry name" value="UDP-Glc/GDP-Man_DH_dimer"/>
</dbReference>
<comment type="similarity">
    <text evidence="3">Belongs to the UDP-glucose/GDP-mannose dehydrogenase family.</text>
</comment>
<dbReference type="InterPro" id="IPR008927">
    <property type="entry name" value="6-PGluconate_DH-like_C_sf"/>
</dbReference>
<evidence type="ECO:0000313" key="6">
    <source>
        <dbReference type="Proteomes" id="UP000442469"/>
    </source>
</evidence>
<dbReference type="SUPFAM" id="SSF51735">
    <property type="entry name" value="NAD(P)-binding Rossmann-fold domains"/>
    <property type="match status" value="1"/>
</dbReference>
<dbReference type="InterPro" id="IPR036291">
    <property type="entry name" value="NAD(P)-bd_dom_sf"/>
</dbReference>
<dbReference type="InterPro" id="IPR017476">
    <property type="entry name" value="UDP-Glc/GDP-Man"/>
</dbReference>
<gene>
    <name evidence="5" type="ORF">GNQ08_23290</name>
</gene>
<evidence type="ECO:0000256" key="3">
    <source>
        <dbReference type="PIRNR" id="PIRNR000124"/>
    </source>
</evidence>
<dbReference type="InterPro" id="IPR001732">
    <property type="entry name" value="UDP-Glc/GDP-Man_DH_N"/>
</dbReference>
<evidence type="ECO:0000259" key="4">
    <source>
        <dbReference type="SMART" id="SM00984"/>
    </source>
</evidence>
<dbReference type="InterPro" id="IPR028359">
    <property type="entry name" value="UDP_ManNAc/GlcNAc_DH"/>
</dbReference>
<comment type="caution">
    <text evidence="5">The sequence shown here is derived from an EMBL/GenBank/DDBJ whole genome shotgun (WGS) entry which is preliminary data.</text>
</comment>
<organism evidence="5 6">
    <name type="scientific">Paenibacillus macerans</name>
    <name type="common">Bacillus macerans</name>
    <dbReference type="NCBI Taxonomy" id="44252"/>
    <lineage>
        <taxon>Bacteria</taxon>
        <taxon>Bacillati</taxon>
        <taxon>Bacillota</taxon>
        <taxon>Bacilli</taxon>
        <taxon>Bacillales</taxon>
        <taxon>Paenibacillaceae</taxon>
        <taxon>Paenibacillus</taxon>
    </lineage>
</organism>
<evidence type="ECO:0000313" key="5">
    <source>
        <dbReference type="EMBL" id="MUG25296.1"/>
    </source>
</evidence>
<dbReference type="GO" id="GO:0000271">
    <property type="term" value="P:polysaccharide biosynthetic process"/>
    <property type="evidence" value="ECO:0007669"/>
    <property type="project" value="InterPro"/>
</dbReference>
<sequence length="448" mass="49985">MQTEVLRAGSSRYGRLELLRKLENKTAVIGVIGLGYVGLPLAVEKAKAGYRVIGFDVQARKIDMLNSGHNYIGDVVDEDLREMVRDGRLSATADYSFLQGVDAVAVCVPTPLDIYRQPDTSYVENSTREIAKFLHPGMLVVLESTTYPGTTEELVRPILEATGLRCGSDFFLAYSPERVDPGNKTFNTKNTPKVVGGVTPACSEVAETLYRQVLNGDVHVVSSPAVAEMEKIYENTFRHINIALANEMAVLCSRMGINVWEVIDAAKSKPYGFMAFYPGPGLGGHCIPIDPFYLTWKAREYGYHTRLIELAGEINNAMPEFVVQKIADILNRDGKPLRGSTVYLLGVAYKKDIDDYRESPVLTMIGLLEERGANVRVSDTHIPEFHWRGKRYVCEEVTERRVGEADIAVITTDHSGFDYDLIGRASRILLDTRNGMRGRRKPDNYYLL</sequence>
<dbReference type="InterPro" id="IPR014027">
    <property type="entry name" value="UDP-Glc/GDP-Man_DH_C"/>
</dbReference>
<dbReference type="RefSeq" id="WP_155620963.1">
    <property type="nucleotide sequence ID" value="NZ_WNZZ01000023.1"/>
</dbReference>
<dbReference type="GO" id="GO:0051287">
    <property type="term" value="F:NAD binding"/>
    <property type="evidence" value="ECO:0007669"/>
    <property type="project" value="InterPro"/>
</dbReference>
<proteinExistence type="inferred from homology"/>
<keyword evidence="1" id="KW-0560">Oxidoreductase</keyword>
<accession>A0A6N8EYM2</accession>
<dbReference type="GO" id="GO:0016616">
    <property type="term" value="F:oxidoreductase activity, acting on the CH-OH group of donors, NAD or NADP as acceptor"/>
    <property type="evidence" value="ECO:0007669"/>
    <property type="project" value="InterPro"/>
</dbReference>
<dbReference type="AlphaFoldDB" id="A0A6N8EYM2"/>
<dbReference type="SMART" id="SM00984">
    <property type="entry name" value="UDPG_MGDP_dh_C"/>
    <property type="match status" value="1"/>
</dbReference>
<dbReference type="Pfam" id="PF00984">
    <property type="entry name" value="UDPG_MGDP_dh"/>
    <property type="match status" value="1"/>
</dbReference>
<name>A0A6N8EYM2_PAEMA</name>
<dbReference type="InterPro" id="IPR036220">
    <property type="entry name" value="UDP-Glc/GDP-Man_DH_C_sf"/>
</dbReference>
<dbReference type="PIRSF" id="PIRSF500136">
    <property type="entry name" value="UDP_ManNAc_DH"/>
    <property type="match status" value="1"/>
</dbReference>
<dbReference type="GO" id="GO:0016628">
    <property type="term" value="F:oxidoreductase activity, acting on the CH-CH group of donors, NAD or NADP as acceptor"/>
    <property type="evidence" value="ECO:0007669"/>
    <property type="project" value="InterPro"/>
</dbReference>
<dbReference type="NCBIfam" id="TIGR03026">
    <property type="entry name" value="NDP-sugDHase"/>
    <property type="match status" value="1"/>
</dbReference>
<dbReference type="SUPFAM" id="SSF48179">
    <property type="entry name" value="6-phosphogluconate dehydrogenase C-terminal domain-like"/>
    <property type="match status" value="1"/>
</dbReference>
<dbReference type="PANTHER" id="PTHR43491:SF1">
    <property type="entry name" value="UDP-N-ACETYL-D-MANNOSAMINE DEHYDROGENASE"/>
    <property type="match status" value="1"/>
</dbReference>
<dbReference type="Proteomes" id="UP000442469">
    <property type="component" value="Unassembled WGS sequence"/>
</dbReference>
<reference evidence="5 6" key="1">
    <citation type="submission" date="2019-11" db="EMBL/GenBank/DDBJ databases">
        <title>Draft genome sequences of five Paenibacillus species of dairy origin.</title>
        <authorList>
            <person name="Olajide A.M."/>
            <person name="Chen S."/>
            <person name="Lapointe G."/>
        </authorList>
    </citation>
    <scope>NUCLEOTIDE SEQUENCE [LARGE SCALE GENOMIC DNA]</scope>
    <source>
        <strain evidence="5 6">3CT49</strain>
    </source>
</reference>
<dbReference type="SUPFAM" id="SSF52413">
    <property type="entry name" value="UDP-glucose/GDP-mannose dehydrogenase C-terminal domain"/>
    <property type="match status" value="1"/>
</dbReference>
<dbReference type="EMBL" id="WNZZ01000023">
    <property type="protein sequence ID" value="MUG25296.1"/>
    <property type="molecule type" value="Genomic_DNA"/>
</dbReference>
<evidence type="ECO:0000256" key="1">
    <source>
        <dbReference type="ARBA" id="ARBA00023002"/>
    </source>
</evidence>
<feature type="domain" description="UDP-glucose/GDP-mannose dehydrogenase C-terminal" evidence="4">
    <location>
        <begin position="343"/>
        <end position="438"/>
    </location>
</feature>
<dbReference type="Pfam" id="PF03721">
    <property type="entry name" value="UDPG_MGDP_dh_N"/>
    <property type="match status" value="1"/>
</dbReference>
<keyword evidence="2" id="KW-0520">NAD</keyword>
<protein>
    <submittedName>
        <fullName evidence="5">Nucleotide sugar dehydrogenase</fullName>
    </submittedName>
</protein>
<dbReference type="Gene3D" id="3.40.50.720">
    <property type="entry name" value="NAD(P)-binding Rossmann-like Domain"/>
    <property type="match status" value="2"/>
</dbReference>